<evidence type="ECO:0000313" key="3">
    <source>
        <dbReference type="Proteomes" id="UP000199392"/>
    </source>
</evidence>
<dbReference type="Proteomes" id="UP000199392">
    <property type="component" value="Unassembled WGS sequence"/>
</dbReference>
<dbReference type="STRING" id="311180.SAMN04488050_10688"/>
<dbReference type="EMBL" id="FOZW01000006">
    <property type="protein sequence ID" value="SFS88757.1"/>
    <property type="molecule type" value="Genomic_DNA"/>
</dbReference>
<name>A0A1I6TIC2_9RHOB</name>
<dbReference type="InterPro" id="IPR012495">
    <property type="entry name" value="TadE-like_dom"/>
</dbReference>
<sequence>MIGSMKTALRRFGRDEDGSMIVPFALWTPLFVGLLIASVEAGTTTMRQTVLDRALDQTVREVKIGTGTLYTADQLKEMICDRATILGSCVDTLQLEMVGLDMRDWVAPEKSTDCVDTNLAVTPMRNFVNGGQHETMLLRACYKYRPVTPGGLVAASMAKDEMGYTALVATSAFVHEPM</sequence>
<proteinExistence type="predicted"/>
<evidence type="ECO:0000259" key="1">
    <source>
        <dbReference type="Pfam" id="PF07811"/>
    </source>
</evidence>
<dbReference type="AlphaFoldDB" id="A0A1I6TIC2"/>
<protein>
    <submittedName>
        <fullName evidence="2">TadE-like protein</fullName>
    </submittedName>
</protein>
<dbReference type="OrthoDB" id="7907064at2"/>
<organism evidence="2 3">
    <name type="scientific">Alloyangia pacifica</name>
    <dbReference type="NCBI Taxonomy" id="311180"/>
    <lineage>
        <taxon>Bacteria</taxon>
        <taxon>Pseudomonadati</taxon>
        <taxon>Pseudomonadota</taxon>
        <taxon>Alphaproteobacteria</taxon>
        <taxon>Rhodobacterales</taxon>
        <taxon>Roseobacteraceae</taxon>
        <taxon>Alloyangia</taxon>
    </lineage>
</organism>
<dbReference type="Pfam" id="PF07811">
    <property type="entry name" value="TadE"/>
    <property type="match status" value="1"/>
</dbReference>
<evidence type="ECO:0000313" key="2">
    <source>
        <dbReference type="EMBL" id="SFS88757.1"/>
    </source>
</evidence>
<feature type="domain" description="TadE-like" evidence="1">
    <location>
        <begin position="18"/>
        <end position="60"/>
    </location>
</feature>
<reference evidence="3" key="1">
    <citation type="submission" date="2016-10" db="EMBL/GenBank/DDBJ databases">
        <authorList>
            <person name="Varghese N."/>
            <person name="Submissions S."/>
        </authorList>
    </citation>
    <scope>NUCLEOTIDE SEQUENCE [LARGE SCALE GENOMIC DNA]</scope>
    <source>
        <strain evidence="3">DSM 26894</strain>
    </source>
</reference>
<keyword evidence="3" id="KW-1185">Reference proteome</keyword>
<accession>A0A1I6TIC2</accession>
<gene>
    <name evidence="2" type="ORF">SAMN04488050_10688</name>
</gene>